<dbReference type="KEGG" id="bfc:BacF7301_24670"/>
<dbReference type="SUPFAM" id="SSF56925">
    <property type="entry name" value="OMPA-like"/>
    <property type="match status" value="1"/>
</dbReference>
<keyword evidence="1" id="KW-0732">Signal</keyword>
<dbReference type="EMBL" id="CP050831">
    <property type="protein sequence ID" value="QIU97149.1"/>
    <property type="molecule type" value="Genomic_DNA"/>
</dbReference>
<feature type="chain" id="PRO_5026163347" description="Porin family protein" evidence="1">
    <location>
        <begin position="23"/>
        <end position="176"/>
    </location>
</feature>
<gene>
    <name evidence="2" type="ORF">BacF7301_24670</name>
</gene>
<organism evidence="2 3">
    <name type="scientific">Bacteroides faecium</name>
    <dbReference type="NCBI Taxonomy" id="2715212"/>
    <lineage>
        <taxon>Bacteria</taxon>
        <taxon>Pseudomonadati</taxon>
        <taxon>Bacteroidota</taxon>
        <taxon>Bacteroidia</taxon>
        <taxon>Bacteroidales</taxon>
        <taxon>Bacteroidaceae</taxon>
        <taxon>Bacteroides</taxon>
    </lineage>
</organism>
<proteinExistence type="predicted"/>
<dbReference type="RefSeq" id="WP_167966848.1">
    <property type="nucleotide sequence ID" value="NZ_CP050831.1"/>
</dbReference>
<keyword evidence="3" id="KW-1185">Reference proteome</keyword>
<dbReference type="Proteomes" id="UP000501780">
    <property type="component" value="Chromosome"/>
</dbReference>
<feature type="signal peptide" evidence="1">
    <location>
        <begin position="1"/>
        <end position="22"/>
    </location>
</feature>
<evidence type="ECO:0000256" key="1">
    <source>
        <dbReference type="SAM" id="SignalP"/>
    </source>
</evidence>
<protein>
    <recommendedName>
        <fullName evidence="4">Porin family protein</fullName>
    </recommendedName>
</protein>
<sequence>MKKSTLTFILLSLIAMYANGQADNKHFSYTVSIGTGFSMSQPSHTPFIGQIIAHYHINQRFTVGAGSGLSVYEKALIPLYANAQFFITQPRKLTPYLECNIGGSFAAAKETNGGFYLSPSVGAQLRLTQKLKMSVALGYEIQKLERLKKQTDPYFRTEFKEELSHHSLTVKVGLTY</sequence>
<reference evidence="2 3" key="1">
    <citation type="submission" date="2020-03" db="EMBL/GenBank/DDBJ databases">
        <title>Genomic analysis of Bacteroides faecium CBA7301.</title>
        <authorList>
            <person name="Kim J."/>
            <person name="Roh S.W."/>
        </authorList>
    </citation>
    <scope>NUCLEOTIDE SEQUENCE [LARGE SCALE GENOMIC DNA]</scope>
    <source>
        <strain evidence="2 3">CBA7301</strain>
    </source>
</reference>
<evidence type="ECO:0000313" key="3">
    <source>
        <dbReference type="Proteomes" id="UP000501780"/>
    </source>
</evidence>
<name>A0A6H0KVE1_9BACE</name>
<accession>A0A6H0KVE1</accession>
<evidence type="ECO:0000313" key="2">
    <source>
        <dbReference type="EMBL" id="QIU97149.1"/>
    </source>
</evidence>
<evidence type="ECO:0008006" key="4">
    <source>
        <dbReference type="Google" id="ProtNLM"/>
    </source>
</evidence>
<dbReference type="AlphaFoldDB" id="A0A6H0KVE1"/>
<dbReference type="InterPro" id="IPR011250">
    <property type="entry name" value="OMP/PagP_B-barrel"/>
</dbReference>